<proteinExistence type="predicted"/>
<evidence type="ECO:0000313" key="1">
    <source>
        <dbReference type="EMBL" id="RLM62152.1"/>
    </source>
</evidence>
<comment type="caution">
    <text evidence="1">The sequence shown here is derived from an EMBL/GenBank/DDBJ whole genome shotgun (WGS) entry which is preliminary data.</text>
</comment>
<dbReference type="EMBL" id="PQIB02000016">
    <property type="protein sequence ID" value="RLM62152.1"/>
    <property type="molecule type" value="Genomic_DNA"/>
</dbReference>
<name>A0A3L6PTT6_PANMI</name>
<evidence type="ECO:0000313" key="2">
    <source>
        <dbReference type="Proteomes" id="UP000275267"/>
    </source>
</evidence>
<dbReference type="AlphaFoldDB" id="A0A3L6PTT6"/>
<gene>
    <name evidence="1" type="ORF">C2845_PM14G11360</name>
</gene>
<accession>A0A3L6PTT6</accession>
<protein>
    <submittedName>
        <fullName evidence="1">Uncharacterized protein</fullName>
    </submittedName>
</protein>
<keyword evidence="2" id="KW-1185">Reference proteome</keyword>
<sequence length="164" mass="18044">MEWNTQERQSSTASSRWERRHCDWTWQGLLRGTAAGVGTRLRLRLRLARAQGHAGGRWAHRVTVSPRQVRARGLPLPGASEGAGKWPEGALRHDSSSLWGCVSGDGDLQGCASSYAPAETTTSIASLGSGYRAKGIVHWHRRINLLPRPVENKGAVRRQGTWCI</sequence>
<reference evidence="2" key="1">
    <citation type="journal article" date="2019" name="Nat. Commun.">
        <title>The genome of broomcorn millet.</title>
        <authorList>
            <person name="Zou C."/>
            <person name="Miki D."/>
            <person name="Li D."/>
            <person name="Tang Q."/>
            <person name="Xiao L."/>
            <person name="Rajput S."/>
            <person name="Deng P."/>
            <person name="Jia W."/>
            <person name="Huang R."/>
            <person name="Zhang M."/>
            <person name="Sun Y."/>
            <person name="Hu J."/>
            <person name="Fu X."/>
            <person name="Schnable P.S."/>
            <person name="Li F."/>
            <person name="Zhang H."/>
            <person name="Feng B."/>
            <person name="Zhu X."/>
            <person name="Liu R."/>
            <person name="Schnable J.C."/>
            <person name="Zhu J.-K."/>
            <person name="Zhang H."/>
        </authorList>
    </citation>
    <scope>NUCLEOTIDE SEQUENCE [LARGE SCALE GENOMIC DNA]</scope>
</reference>
<organism evidence="1 2">
    <name type="scientific">Panicum miliaceum</name>
    <name type="common">Proso millet</name>
    <name type="synonym">Broomcorn millet</name>
    <dbReference type="NCBI Taxonomy" id="4540"/>
    <lineage>
        <taxon>Eukaryota</taxon>
        <taxon>Viridiplantae</taxon>
        <taxon>Streptophyta</taxon>
        <taxon>Embryophyta</taxon>
        <taxon>Tracheophyta</taxon>
        <taxon>Spermatophyta</taxon>
        <taxon>Magnoliopsida</taxon>
        <taxon>Liliopsida</taxon>
        <taxon>Poales</taxon>
        <taxon>Poaceae</taxon>
        <taxon>PACMAD clade</taxon>
        <taxon>Panicoideae</taxon>
        <taxon>Panicodae</taxon>
        <taxon>Paniceae</taxon>
        <taxon>Panicinae</taxon>
        <taxon>Panicum</taxon>
        <taxon>Panicum sect. Panicum</taxon>
    </lineage>
</organism>
<dbReference type="Proteomes" id="UP000275267">
    <property type="component" value="Unassembled WGS sequence"/>
</dbReference>